<keyword evidence="1" id="KW-0732">Signal</keyword>
<sequence length="262" mass="29839">MKTVRDQLNEIVQCKSDTVRIVSLVPSLTEVLSDLDLEQETVGVTKFCVHPKHWKSEKVIVGGTKKFHHDRIDELKPTLIIANKEENTSEDISQLKRKYPVYVSNIKSVNDCLHFIADIGLLCNKPTQAQNLIVEISEAASKIQSVERGLSVAYCIWKSPYMFAGTDTFISHMLHRAGLKNVIEDERYPEIDIELLKVYKPDIVMLSSEPYPFQQEDADYIESKLSGTKVLLVDGEIFSWYGSRILKAPEYINSLLSQFKTD</sequence>
<name>A0A937AF56_9BACT</name>
<dbReference type="EMBL" id="JAERQG010000002">
    <property type="protein sequence ID" value="MBL0765359.1"/>
    <property type="molecule type" value="Genomic_DNA"/>
</dbReference>
<proteinExistence type="predicted"/>
<dbReference type="RefSeq" id="WP_201919894.1">
    <property type="nucleotide sequence ID" value="NZ_JAERQG010000002.1"/>
</dbReference>
<comment type="caution">
    <text evidence="3">The sequence shown here is derived from an EMBL/GenBank/DDBJ whole genome shotgun (WGS) entry which is preliminary data.</text>
</comment>
<dbReference type="InterPro" id="IPR002491">
    <property type="entry name" value="ABC_transptr_periplasmic_BD"/>
</dbReference>
<dbReference type="InterPro" id="IPR054828">
    <property type="entry name" value="Vit_B12_bind_prot"/>
</dbReference>
<gene>
    <name evidence="3" type="ORF">JKP34_08870</name>
</gene>
<feature type="domain" description="Fe/B12 periplasmic-binding" evidence="2">
    <location>
        <begin position="20"/>
        <end position="262"/>
    </location>
</feature>
<evidence type="ECO:0000313" key="4">
    <source>
        <dbReference type="Proteomes" id="UP000642920"/>
    </source>
</evidence>
<dbReference type="AlphaFoldDB" id="A0A937AF56"/>
<dbReference type="NCBIfam" id="NF038402">
    <property type="entry name" value="TroA_like"/>
    <property type="match status" value="1"/>
</dbReference>
<dbReference type="PROSITE" id="PS50983">
    <property type="entry name" value="FE_B12_PBP"/>
    <property type="match status" value="1"/>
</dbReference>
<dbReference type="PANTHER" id="PTHR30535">
    <property type="entry name" value="VITAMIN B12-BINDING PROTEIN"/>
    <property type="match status" value="1"/>
</dbReference>
<organism evidence="3 4">
    <name type="scientific">Marivirga atlantica</name>
    <dbReference type="NCBI Taxonomy" id="1548457"/>
    <lineage>
        <taxon>Bacteria</taxon>
        <taxon>Pseudomonadati</taxon>
        <taxon>Bacteroidota</taxon>
        <taxon>Cytophagia</taxon>
        <taxon>Cytophagales</taxon>
        <taxon>Marivirgaceae</taxon>
        <taxon>Marivirga</taxon>
    </lineage>
</organism>
<protein>
    <submittedName>
        <fullName evidence="3">ABC transporter substrate-binding protein</fullName>
    </submittedName>
</protein>
<dbReference type="Gene3D" id="3.40.50.1980">
    <property type="entry name" value="Nitrogenase molybdenum iron protein domain"/>
    <property type="match status" value="2"/>
</dbReference>
<dbReference type="InterPro" id="IPR050902">
    <property type="entry name" value="ABC_Transporter_SBP"/>
</dbReference>
<evidence type="ECO:0000259" key="2">
    <source>
        <dbReference type="PROSITE" id="PS50983"/>
    </source>
</evidence>
<dbReference type="Proteomes" id="UP000642920">
    <property type="component" value="Unassembled WGS sequence"/>
</dbReference>
<accession>A0A937AF56</accession>
<evidence type="ECO:0000313" key="3">
    <source>
        <dbReference type="EMBL" id="MBL0765359.1"/>
    </source>
</evidence>
<dbReference type="Pfam" id="PF01497">
    <property type="entry name" value="Peripla_BP_2"/>
    <property type="match status" value="1"/>
</dbReference>
<dbReference type="PANTHER" id="PTHR30535:SF35">
    <property type="entry name" value="PERIPLASMIC BINDING PROTEIN"/>
    <property type="match status" value="1"/>
</dbReference>
<keyword evidence="4" id="KW-1185">Reference proteome</keyword>
<reference evidence="3" key="1">
    <citation type="submission" date="2021-01" db="EMBL/GenBank/DDBJ databases">
        <title>Marivirga sp. nov., isolated from intertidal surface sediments.</title>
        <authorList>
            <person name="Zhang M."/>
        </authorList>
    </citation>
    <scope>NUCLEOTIDE SEQUENCE</scope>
    <source>
        <strain evidence="3">SM1354</strain>
    </source>
</reference>
<dbReference type="SUPFAM" id="SSF53807">
    <property type="entry name" value="Helical backbone' metal receptor"/>
    <property type="match status" value="1"/>
</dbReference>
<evidence type="ECO:0000256" key="1">
    <source>
        <dbReference type="ARBA" id="ARBA00022729"/>
    </source>
</evidence>